<feature type="non-terminal residue" evidence="1">
    <location>
        <position position="208"/>
    </location>
</feature>
<organism evidence="1 2">
    <name type="scientific">Coemansia helicoidea</name>
    <dbReference type="NCBI Taxonomy" id="1286919"/>
    <lineage>
        <taxon>Eukaryota</taxon>
        <taxon>Fungi</taxon>
        <taxon>Fungi incertae sedis</taxon>
        <taxon>Zoopagomycota</taxon>
        <taxon>Kickxellomycotina</taxon>
        <taxon>Kickxellomycetes</taxon>
        <taxon>Kickxellales</taxon>
        <taxon>Kickxellaceae</taxon>
        <taxon>Coemansia</taxon>
    </lineage>
</organism>
<reference evidence="1" key="1">
    <citation type="submission" date="2022-07" db="EMBL/GenBank/DDBJ databases">
        <title>Phylogenomic reconstructions and comparative analyses of Kickxellomycotina fungi.</title>
        <authorList>
            <person name="Reynolds N.K."/>
            <person name="Stajich J.E."/>
            <person name="Barry K."/>
            <person name="Grigoriev I.V."/>
            <person name="Crous P."/>
            <person name="Smith M.E."/>
        </authorList>
    </citation>
    <scope>NUCLEOTIDE SEQUENCE</scope>
    <source>
        <strain evidence="1">BCRC 34780</strain>
    </source>
</reference>
<evidence type="ECO:0000313" key="2">
    <source>
        <dbReference type="Proteomes" id="UP001140087"/>
    </source>
</evidence>
<accession>A0ACC1L1M6</accession>
<dbReference type="EMBL" id="JANBUN010001290">
    <property type="protein sequence ID" value="KAJ2798776.1"/>
    <property type="molecule type" value="Genomic_DNA"/>
</dbReference>
<evidence type="ECO:0000313" key="1">
    <source>
        <dbReference type="EMBL" id="KAJ2798776.1"/>
    </source>
</evidence>
<dbReference type="Proteomes" id="UP001140087">
    <property type="component" value="Unassembled WGS sequence"/>
</dbReference>
<keyword evidence="2" id="KW-1185">Reference proteome</keyword>
<protein>
    <submittedName>
        <fullName evidence="1">Uncharacterized protein</fullName>
    </submittedName>
</protein>
<sequence length="208" mass="22055">MASARRTQTSLASFFKQPARADAGPAAVAVNSPRRGRTRAQESPTAEQGATKKARHRRAIDGSDSDDGDGESALHSGAGGQAQSAGRTLVRSVSDAAGLMERLRVRAKETEQAGSTAPAAAPSLVAPGTLESTSIQLVERRGGVKYTPLESQVLDEKARHPDMLLAVEVGYKFRFFGEDARIASRVLGIMCTTANNFYNASIPTPRLM</sequence>
<gene>
    <name evidence="1" type="ORF">H4R21_003796</name>
</gene>
<name>A0ACC1L1M6_9FUNG</name>
<proteinExistence type="predicted"/>
<comment type="caution">
    <text evidence="1">The sequence shown here is derived from an EMBL/GenBank/DDBJ whole genome shotgun (WGS) entry which is preliminary data.</text>
</comment>